<evidence type="ECO:0000313" key="2">
    <source>
        <dbReference type="EMBL" id="RKI93233.1"/>
    </source>
</evidence>
<evidence type="ECO:0000256" key="1">
    <source>
        <dbReference type="SAM" id="MobiDB-lite"/>
    </source>
</evidence>
<dbReference type="EMBL" id="RAYQ01000003">
    <property type="protein sequence ID" value="RKI93233.1"/>
    <property type="molecule type" value="Genomic_DNA"/>
</dbReference>
<accession>A0A3A9B0B9</accession>
<gene>
    <name evidence="2" type="ORF">D7V94_04465</name>
</gene>
<dbReference type="Proteomes" id="UP000280696">
    <property type="component" value="Unassembled WGS sequence"/>
</dbReference>
<evidence type="ECO:0000313" key="3">
    <source>
        <dbReference type="Proteomes" id="UP000280696"/>
    </source>
</evidence>
<name>A0A3A9B0B9_9FIRM</name>
<feature type="region of interest" description="Disordered" evidence="1">
    <location>
        <begin position="1"/>
        <end position="42"/>
    </location>
</feature>
<reference evidence="2 3" key="1">
    <citation type="submission" date="2018-09" db="EMBL/GenBank/DDBJ databases">
        <title>Murine metabolic-syndrome-specific gut microbial biobank.</title>
        <authorList>
            <person name="Liu C."/>
        </authorList>
    </citation>
    <scope>NUCLEOTIDE SEQUENCE [LARGE SCALE GENOMIC DNA]</scope>
    <source>
        <strain evidence="2 3">0.1xD8-82</strain>
    </source>
</reference>
<organism evidence="2 3">
    <name type="scientific">Parablautia intestinalis</name>
    <dbReference type="NCBI Taxonomy" id="2320100"/>
    <lineage>
        <taxon>Bacteria</taxon>
        <taxon>Bacillati</taxon>
        <taxon>Bacillota</taxon>
        <taxon>Clostridia</taxon>
        <taxon>Lachnospirales</taxon>
        <taxon>Lachnospiraceae</taxon>
        <taxon>Parablautia</taxon>
    </lineage>
</organism>
<comment type="caution">
    <text evidence="2">The sequence shown here is derived from an EMBL/GenBank/DDBJ whole genome shotgun (WGS) entry which is preliminary data.</text>
</comment>
<sequence>MTGCQSMIPADNERGVGQTCSGSLRYEGRGNPQSQIPNLPRSLRRQVAQYGEKVERKSFNHKFCVCALFAAKLIMRKKQHRNGGKYD</sequence>
<proteinExistence type="predicted"/>
<protein>
    <submittedName>
        <fullName evidence="2">Uncharacterized protein</fullName>
    </submittedName>
</protein>
<dbReference type="AlphaFoldDB" id="A0A3A9B0B9"/>
<keyword evidence="3" id="KW-1185">Reference proteome</keyword>